<name>A0A8H3VDS1_VENIN</name>
<evidence type="ECO:0000313" key="2">
    <source>
        <dbReference type="Proteomes" id="UP000490939"/>
    </source>
</evidence>
<dbReference type="AlphaFoldDB" id="A0A8H3VDS1"/>
<dbReference type="Proteomes" id="UP000490939">
    <property type="component" value="Unassembled WGS sequence"/>
</dbReference>
<accession>A0A8H3VDS1</accession>
<keyword evidence="2" id="KW-1185">Reference proteome</keyword>
<protein>
    <submittedName>
        <fullName evidence="1">Uncharacterized protein</fullName>
    </submittedName>
</protein>
<sequence length="51" mass="5792">MALHFSRGIIRDNRFFYLSESMESEDQDAALSRGSLTIASAIERLELSLRS</sequence>
<comment type="caution">
    <text evidence="1">The sequence shown here is derived from an EMBL/GenBank/DDBJ whole genome shotgun (WGS) entry which is preliminary data.</text>
</comment>
<gene>
    <name evidence="1" type="ORF">EG327_004570</name>
</gene>
<reference evidence="1 2" key="1">
    <citation type="submission" date="2019-07" db="EMBL/GenBank/DDBJ databases">
        <title>Venturia inaequalis Genome Resource.</title>
        <authorList>
            <person name="Lichtner F.J."/>
        </authorList>
    </citation>
    <scope>NUCLEOTIDE SEQUENCE [LARGE SCALE GENOMIC DNA]</scope>
    <source>
        <strain evidence="1 2">DMI_063113</strain>
    </source>
</reference>
<proteinExistence type="predicted"/>
<evidence type="ECO:0000313" key="1">
    <source>
        <dbReference type="EMBL" id="KAE9985813.1"/>
    </source>
</evidence>
<dbReference type="EMBL" id="WNWR01000270">
    <property type="protein sequence ID" value="KAE9985813.1"/>
    <property type="molecule type" value="Genomic_DNA"/>
</dbReference>
<organism evidence="1 2">
    <name type="scientific">Venturia inaequalis</name>
    <name type="common">Apple scab fungus</name>
    <dbReference type="NCBI Taxonomy" id="5025"/>
    <lineage>
        <taxon>Eukaryota</taxon>
        <taxon>Fungi</taxon>
        <taxon>Dikarya</taxon>
        <taxon>Ascomycota</taxon>
        <taxon>Pezizomycotina</taxon>
        <taxon>Dothideomycetes</taxon>
        <taxon>Pleosporomycetidae</taxon>
        <taxon>Venturiales</taxon>
        <taxon>Venturiaceae</taxon>
        <taxon>Venturia</taxon>
    </lineage>
</organism>